<accession>A0A813A6H5</accession>
<dbReference type="InterPro" id="IPR011990">
    <property type="entry name" value="TPR-like_helical_dom_sf"/>
</dbReference>
<keyword evidence="4" id="KW-1185">Reference proteome</keyword>
<keyword evidence="1" id="KW-0677">Repeat</keyword>
<evidence type="ECO:0000256" key="1">
    <source>
        <dbReference type="ARBA" id="ARBA00022737"/>
    </source>
</evidence>
<sequence length="1067" mass="118750">MVPQVQGTSWQQALLGSRDQAVFRKAISCAGSWQAAVQVLADVTELRTPSVYCFSASITALHRGWRWQAAIATLSEMRAYTVPWNQVTLSAGLSACKTENWQLALRLFSQLVSGRISPNAISFSAAISACESAGNWQMVLGLLSQMSIDQVPTDVVICGAAISACGKGSDWKTALLLLSHVLIQRLQMDLISCNAAISACEKSGKWQTALLLLWQMPVIRLSADVISCNATISACEKRGEWQLAVCVLWSMPEARLVANTISYSAAISACEKGGSWQVAVRLLSCLLGARIPAGVIGFNAAISACEKRGIWQMALHLLSQMPAEGVSADVISCNAVISACEKGGDWRQALLCLSQLPVVRLSPNVISSNAAISACEKNQEWQSAVLLLSRMLLAQLPADVISFNAAIGACQKHGKWEVAVLLLSRMCSARVVPDMTSFDAAICACEGSGNWQAASVLILTVAAGRDQSSALHSLRRNSVYIEGERGAPESAEQSSRCPEPYLCWDWDVEACYEKAVMRTSPLPCATQKRAYYSLFFVLPSLSAEIFLPCSWMVSPAAPARSCGEEFFRSFDDLVSASGAATAAKVDYWRGGLQTDERPGQYAEYLLNLSEVCASTCWGAGARYWELSLDRELYFRSWVEKTSQLDCEGCPELPAKVEGLAPVVHVGMCVPELCSGGEVREELLSRYLMHVLGAALAFPVPTKAEAQIEELSHWSKFQLDFVIAGVDNCGTTSLGRWLQQLEEVEFSRGGEEDASFFSHDRLLPYVSEVQAFNSQWRSPSTLKGLRHPSLWAHLRVRMALARIQRLRVLLVVCDPLSRIDKAFWWYHICNPSLPHPEADPLLRTPGTCFRSISSVLEDPQFLRRFEVRRHLEHVQRLFHQRLAVLHQEHLRLQAPDAFYSTLHFLGLPAPEWARLTRHNHRPGHRTDLCHNATLVRQFKELLAPEYVYLEQLLNKVGMLPVPEQLLLRQSRCDRLEELLEGEDWRKRLMRIVLMFVLMIAIGTSRLKASAKMQTTYTYRWGYSNQGTSQRPVQWFPYIWWAHGLVHPHEKTHRFCASDLLGSQDKLFG</sequence>
<dbReference type="Gene3D" id="1.25.40.10">
    <property type="entry name" value="Tetratricopeptide repeat domain"/>
    <property type="match status" value="3"/>
</dbReference>
<dbReference type="SUPFAM" id="SSF52540">
    <property type="entry name" value="P-loop containing nucleoside triphosphate hydrolases"/>
    <property type="match status" value="1"/>
</dbReference>
<proteinExistence type="predicted"/>
<comment type="caution">
    <text evidence="3">The sequence shown here is derived from an EMBL/GenBank/DDBJ whole genome shotgun (WGS) entry which is preliminary data.</text>
</comment>
<dbReference type="Pfam" id="PF13812">
    <property type="entry name" value="PPR_3"/>
    <property type="match status" value="1"/>
</dbReference>
<gene>
    <name evidence="3" type="ORF">SNEC2469_LOCUS26935</name>
</gene>
<name>A0A813A6H5_9DINO</name>
<dbReference type="InterPro" id="IPR002885">
    <property type="entry name" value="PPR_rpt"/>
</dbReference>
<evidence type="ECO:0000313" key="3">
    <source>
        <dbReference type="EMBL" id="CAE7856622.1"/>
    </source>
</evidence>
<dbReference type="OrthoDB" id="428002at2759"/>
<evidence type="ECO:0000313" key="4">
    <source>
        <dbReference type="Proteomes" id="UP000601435"/>
    </source>
</evidence>
<dbReference type="AlphaFoldDB" id="A0A813A6H5"/>
<organism evidence="3 4">
    <name type="scientific">Symbiodinium necroappetens</name>
    <dbReference type="NCBI Taxonomy" id="1628268"/>
    <lineage>
        <taxon>Eukaryota</taxon>
        <taxon>Sar</taxon>
        <taxon>Alveolata</taxon>
        <taxon>Dinophyceae</taxon>
        <taxon>Suessiales</taxon>
        <taxon>Symbiodiniaceae</taxon>
        <taxon>Symbiodinium</taxon>
    </lineage>
</organism>
<evidence type="ECO:0008006" key="5">
    <source>
        <dbReference type="Google" id="ProtNLM"/>
    </source>
</evidence>
<reference evidence="3" key="1">
    <citation type="submission" date="2021-02" db="EMBL/GenBank/DDBJ databases">
        <authorList>
            <person name="Dougan E. K."/>
            <person name="Rhodes N."/>
            <person name="Thang M."/>
            <person name="Chan C."/>
        </authorList>
    </citation>
    <scope>NUCLEOTIDE SEQUENCE</scope>
</reference>
<dbReference type="PANTHER" id="PTHR47447:SF17">
    <property type="entry name" value="OS12G0638900 PROTEIN"/>
    <property type="match status" value="1"/>
</dbReference>
<dbReference type="PANTHER" id="PTHR47447">
    <property type="entry name" value="OS03G0856100 PROTEIN"/>
    <property type="match status" value="1"/>
</dbReference>
<feature type="repeat" description="PPR" evidence="2">
    <location>
        <begin position="399"/>
        <end position="433"/>
    </location>
</feature>
<dbReference type="PROSITE" id="PS51375">
    <property type="entry name" value="PPR"/>
    <property type="match status" value="2"/>
</dbReference>
<dbReference type="EMBL" id="CAJNJA010055842">
    <property type="protein sequence ID" value="CAE7856622.1"/>
    <property type="molecule type" value="Genomic_DNA"/>
</dbReference>
<dbReference type="NCBIfam" id="TIGR00756">
    <property type="entry name" value="PPR"/>
    <property type="match status" value="1"/>
</dbReference>
<dbReference type="InterPro" id="IPR027417">
    <property type="entry name" value="P-loop_NTPase"/>
</dbReference>
<feature type="repeat" description="PPR" evidence="2">
    <location>
        <begin position="329"/>
        <end position="363"/>
    </location>
</feature>
<dbReference type="Gene3D" id="3.40.50.300">
    <property type="entry name" value="P-loop containing nucleotide triphosphate hydrolases"/>
    <property type="match status" value="1"/>
</dbReference>
<protein>
    <recommendedName>
        <fullName evidence="5">Pentatricopeptide repeat-containing protein, chloroplastic</fullName>
    </recommendedName>
</protein>
<dbReference type="Pfam" id="PF01535">
    <property type="entry name" value="PPR"/>
    <property type="match status" value="3"/>
</dbReference>
<evidence type="ECO:0000256" key="2">
    <source>
        <dbReference type="PROSITE-ProRule" id="PRU00708"/>
    </source>
</evidence>
<dbReference type="Proteomes" id="UP000601435">
    <property type="component" value="Unassembled WGS sequence"/>
</dbReference>